<dbReference type="GO" id="GO:0005737">
    <property type="term" value="C:cytoplasm"/>
    <property type="evidence" value="ECO:0007669"/>
    <property type="project" value="TreeGrafter"/>
</dbReference>
<protein>
    <submittedName>
        <fullName evidence="3">Glutathione S-transferase</fullName>
    </submittedName>
</protein>
<dbReference type="InterPro" id="IPR040079">
    <property type="entry name" value="Glutathione_S-Trfase"/>
</dbReference>
<dbReference type="InterPro" id="IPR036249">
    <property type="entry name" value="Thioredoxin-like_sf"/>
</dbReference>
<dbReference type="PANTHER" id="PTHR43968">
    <property type="match status" value="1"/>
</dbReference>
<gene>
    <name evidence="3" type="ORF">OLMES_4919</name>
</gene>
<dbReference type="EMBL" id="CP021425">
    <property type="protein sequence ID" value="ARU58907.1"/>
    <property type="molecule type" value="Genomic_DNA"/>
</dbReference>
<evidence type="ECO:0000259" key="2">
    <source>
        <dbReference type="PROSITE" id="PS50405"/>
    </source>
</evidence>
<evidence type="ECO:0000313" key="4">
    <source>
        <dbReference type="Proteomes" id="UP000196027"/>
    </source>
</evidence>
<dbReference type="NCBIfam" id="NF007682">
    <property type="entry name" value="PRK10357.1"/>
    <property type="match status" value="1"/>
</dbReference>
<evidence type="ECO:0000259" key="1">
    <source>
        <dbReference type="PROSITE" id="PS50404"/>
    </source>
</evidence>
<name>A0A1Y0IEE2_9GAMM</name>
<dbReference type="Gene3D" id="3.40.30.10">
    <property type="entry name" value="Glutaredoxin"/>
    <property type="match status" value="1"/>
</dbReference>
<dbReference type="InterPro" id="IPR004045">
    <property type="entry name" value="Glutathione_S-Trfase_N"/>
</dbReference>
<dbReference type="SFLD" id="SFLDG00358">
    <property type="entry name" value="Main_(cytGST)"/>
    <property type="match status" value="1"/>
</dbReference>
<feature type="domain" description="GST N-terminal" evidence="1">
    <location>
        <begin position="1"/>
        <end position="78"/>
    </location>
</feature>
<dbReference type="SUPFAM" id="SSF47616">
    <property type="entry name" value="GST C-terminal domain-like"/>
    <property type="match status" value="1"/>
</dbReference>
<dbReference type="KEGG" id="ome:OLMES_4919"/>
<sequence length="201" mass="22795">MKLVASPTSPFARKIRIQLAEKNISFEWHQSIPWEADTDVGDYNPLGKVPALVADDGAIWFDSPVIVEFIETLSSSCRLVPEAPLAAAKVRQYEALCDGTCEAAIAVFLERKRESEQQNANWISRQEGKLASGLKAMSEQLGDQEWFYGESMTIADISAVCFLDWYSFRFNELDWQTRYPNLLKLCQRISARESFTTTKPE</sequence>
<dbReference type="SFLD" id="SFLDS00019">
    <property type="entry name" value="Glutathione_Transferase_(cytos"/>
    <property type="match status" value="1"/>
</dbReference>
<organism evidence="3 4">
    <name type="scientific">Oleiphilus messinensis</name>
    <dbReference type="NCBI Taxonomy" id="141451"/>
    <lineage>
        <taxon>Bacteria</taxon>
        <taxon>Pseudomonadati</taxon>
        <taxon>Pseudomonadota</taxon>
        <taxon>Gammaproteobacteria</taxon>
        <taxon>Oceanospirillales</taxon>
        <taxon>Oleiphilaceae</taxon>
        <taxon>Oleiphilus</taxon>
    </lineage>
</organism>
<keyword evidence="3" id="KW-0808">Transferase</keyword>
<dbReference type="AlphaFoldDB" id="A0A1Y0IEE2"/>
<dbReference type="InterPro" id="IPR050983">
    <property type="entry name" value="GST_Omega/HSP26"/>
</dbReference>
<dbReference type="SUPFAM" id="SSF52833">
    <property type="entry name" value="Thioredoxin-like"/>
    <property type="match status" value="1"/>
</dbReference>
<dbReference type="Pfam" id="PF13410">
    <property type="entry name" value="GST_C_2"/>
    <property type="match status" value="1"/>
</dbReference>
<dbReference type="CDD" id="cd03205">
    <property type="entry name" value="GST_C_6"/>
    <property type="match status" value="1"/>
</dbReference>
<evidence type="ECO:0000313" key="3">
    <source>
        <dbReference type="EMBL" id="ARU58907.1"/>
    </source>
</evidence>
<dbReference type="PROSITE" id="PS50405">
    <property type="entry name" value="GST_CTER"/>
    <property type="match status" value="1"/>
</dbReference>
<dbReference type="Proteomes" id="UP000196027">
    <property type="component" value="Chromosome"/>
</dbReference>
<dbReference type="OrthoDB" id="8634103at2"/>
<accession>A0A1Y0IEE2</accession>
<dbReference type="InterPro" id="IPR036282">
    <property type="entry name" value="Glutathione-S-Trfase_C_sf"/>
</dbReference>
<feature type="domain" description="GST C-terminal" evidence="2">
    <location>
        <begin position="83"/>
        <end position="201"/>
    </location>
</feature>
<keyword evidence="4" id="KW-1185">Reference proteome</keyword>
<reference evidence="3 4" key="1">
    <citation type="submission" date="2017-05" db="EMBL/GenBank/DDBJ databases">
        <title>Genomic insights into alkan degradation activity of Oleiphilus messinensis.</title>
        <authorList>
            <person name="Kozyavkin S.A."/>
            <person name="Slesarev A.I."/>
            <person name="Golyshin P.N."/>
            <person name="Korzhenkov A."/>
            <person name="Golyshina O.N."/>
            <person name="Toshchakov S.V."/>
        </authorList>
    </citation>
    <scope>NUCLEOTIDE SEQUENCE [LARGE SCALE GENOMIC DNA]</scope>
    <source>
        <strain evidence="3 4">ME102</strain>
    </source>
</reference>
<dbReference type="Gene3D" id="1.20.1050.10">
    <property type="match status" value="1"/>
</dbReference>
<proteinExistence type="predicted"/>
<dbReference type="PROSITE" id="PS50404">
    <property type="entry name" value="GST_NTER"/>
    <property type="match status" value="1"/>
</dbReference>
<dbReference type="RefSeq" id="WP_087463633.1">
    <property type="nucleotide sequence ID" value="NZ_CP021425.1"/>
</dbReference>
<dbReference type="InterPro" id="IPR010987">
    <property type="entry name" value="Glutathione-S-Trfase_C-like"/>
</dbReference>
<dbReference type="PANTHER" id="PTHR43968:SF6">
    <property type="entry name" value="GLUTATHIONE S-TRANSFERASE OMEGA"/>
    <property type="match status" value="1"/>
</dbReference>
<dbReference type="GO" id="GO:0016740">
    <property type="term" value="F:transferase activity"/>
    <property type="evidence" value="ECO:0007669"/>
    <property type="project" value="UniProtKB-KW"/>
</dbReference>
<dbReference type="Pfam" id="PF13409">
    <property type="entry name" value="GST_N_2"/>
    <property type="match status" value="1"/>
</dbReference>